<reference evidence="2 3" key="1">
    <citation type="journal article" date="2018" name="Mol. Plant">
        <title>The genome of Artemisia annua provides insight into the evolution of Asteraceae family and artemisinin biosynthesis.</title>
        <authorList>
            <person name="Shen Q."/>
            <person name="Zhang L."/>
            <person name="Liao Z."/>
            <person name="Wang S."/>
            <person name="Yan T."/>
            <person name="Shi P."/>
            <person name="Liu M."/>
            <person name="Fu X."/>
            <person name="Pan Q."/>
            <person name="Wang Y."/>
            <person name="Lv Z."/>
            <person name="Lu X."/>
            <person name="Zhang F."/>
            <person name="Jiang W."/>
            <person name="Ma Y."/>
            <person name="Chen M."/>
            <person name="Hao X."/>
            <person name="Li L."/>
            <person name="Tang Y."/>
            <person name="Lv G."/>
            <person name="Zhou Y."/>
            <person name="Sun X."/>
            <person name="Brodelius P.E."/>
            <person name="Rose J.K.C."/>
            <person name="Tang K."/>
        </authorList>
    </citation>
    <scope>NUCLEOTIDE SEQUENCE [LARGE SCALE GENOMIC DNA]</scope>
    <source>
        <strain evidence="3">cv. Huhao1</strain>
        <tissue evidence="2">Leaf</tissue>
    </source>
</reference>
<dbReference type="Gene3D" id="3.80.10.10">
    <property type="entry name" value="Ribonuclease Inhibitor"/>
    <property type="match status" value="1"/>
</dbReference>
<dbReference type="STRING" id="35608.A0A2U1L1F7"/>
<dbReference type="AlphaFoldDB" id="A0A2U1L1F7"/>
<comment type="caution">
    <text evidence="2">The sequence shown here is derived from an EMBL/GenBank/DDBJ whole genome shotgun (WGS) entry which is preliminary data.</text>
</comment>
<dbReference type="SUPFAM" id="SSF81383">
    <property type="entry name" value="F-box domain"/>
    <property type="match status" value="1"/>
</dbReference>
<keyword evidence="3" id="KW-1185">Reference proteome</keyword>
<dbReference type="PANTHER" id="PTHR32212:SF260">
    <property type="entry name" value="LEUCINE-RICH REPEAT DOMAIN SUPERFAMILY, F-BOX-LIKE DOMAIN SUPERFAMILY"/>
    <property type="match status" value="1"/>
</dbReference>
<feature type="domain" description="F-box" evidence="1">
    <location>
        <begin position="5"/>
        <end position="55"/>
    </location>
</feature>
<dbReference type="CDD" id="cd22160">
    <property type="entry name" value="F-box_AtFBL13-like"/>
    <property type="match status" value="1"/>
</dbReference>
<dbReference type="PANTHER" id="PTHR32212">
    <property type="entry name" value="CYCLIN-LIKE F-BOX"/>
    <property type="match status" value="1"/>
</dbReference>
<name>A0A2U1L1F7_ARTAN</name>
<organism evidence="2 3">
    <name type="scientific">Artemisia annua</name>
    <name type="common">Sweet wormwood</name>
    <dbReference type="NCBI Taxonomy" id="35608"/>
    <lineage>
        <taxon>Eukaryota</taxon>
        <taxon>Viridiplantae</taxon>
        <taxon>Streptophyta</taxon>
        <taxon>Embryophyta</taxon>
        <taxon>Tracheophyta</taxon>
        <taxon>Spermatophyta</taxon>
        <taxon>Magnoliopsida</taxon>
        <taxon>eudicotyledons</taxon>
        <taxon>Gunneridae</taxon>
        <taxon>Pentapetalae</taxon>
        <taxon>asterids</taxon>
        <taxon>campanulids</taxon>
        <taxon>Asterales</taxon>
        <taxon>Asteraceae</taxon>
        <taxon>Asteroideae</taxon>
        <taxon>Anthemideae</taxon>
        <taxon>Artemisiinae</taxon>
        <taxon>Artemisia</taxon>
    </lineage>
</organism>
<dbReference type="Proteomes" id="UP000245207">
    <property type="component" value="Unassembled WGS sequence"/>
</dbReference>
<accession>A0A2U1L1F7</accession>
<dbReference type="SMART" id="SM00256">
    <property type="entry name" value="FBOX"/>
    <property type="match status" value="1"/>
</dbReference>
<evidence type="ECO:0000313" key="2">
    <source>
        <dbReference type="EMBL" id="PWA42794.1"/>
    </source>
</evidence>
<dbReference type="InterPro" id="IPR032675">
    <property type="entry name" value="LRR_dom_sf"/>
</dbReference>
<dbReference type="OrthoDB" id="5405297at2759"/>
<sequence>MNDEIDRLSNLPDDLIHRILSFLGIKCAIKLSALSSRWRYIWTLMPYLDFSVKNFAGSTSLSKFVTNFLSRRNNLVEVVSIKLHCYRDFSPGSLRQIMIYASSHNIQQLDIVYFLSDSIKFPLPLIRSESLKHLSFKKEPESRYSNNCKRSVLALTSTLELPALATLYLHDTTLCCDGNEDINSDTNIGLFSKCANLKTLTLKSCKVTGLNRLNICHPLLSNLTVEDVQGSFNDVNVVAPQLKNLTIDNGLKKYQYLISAPGLVSLLYKGHHCLDLSTDGIHLLEKADLCVTGNASALKIVCLFQHLQSVKFLTLNLEIVEILSSHVKLISSQVSPFANLKCLHIYPVKKPSEVQNAVKMSTKVEDYLLDNSPNATFRMVSREEIEDKENTKRAPRLMENLRVKLKHEKKKTEKRIRKVEDQLQYGESMISVKRCWQGLNREIEDGKRTTEDIVGDLMQIKNIVTKLPPSKRDGMQPCFSSLCAMADIVVKRIMDLVKILCDMKESQLSGYFYELSALSESSP</sequence>
<dbReference type="Pfam" id="PF00646">
    <property type="entry name" value="F-box"/>
    <property type="match status" value="1"/>
</dbReference>
<dbReference type="InterPro" id="IPR001810">
    <property type="entry name" value="F-box_dom"/>
</dbReference>
<proteinExistence type="predicted"/>
<protein>
    <submittedName>
        <fullName evidence="2">F-box domain, Leucine-rich repeat domain, L domain-like protein</fullName>
    </submittedName>
</protein>
<evidence type="ECO:0000259" key="1">
    <source>
        <dbReference type="PROSITE" id="PS50181"/>
    </source>
</evidence>
<gene>
    <name evidence="2" type="ORF">CTI12_AA543170</name>
</gene>
<dbReference type="PROSITE" id="PS50181">
    <property type="entry name" value="FBOX"/>
    <property type="match status" value="1"/>
</dbReference>
<evidence type="ECO:0000313" key="3">
    <source>
        <dbReference type="Proteomes" id="UP000245207"/>
    </source>
</evidence>
<dbReference type="InterPro" id="IPR053781">
    <property type="entry name" value="F-box_AtFBL13-like"/>
</dbReference>
<dbReference type="EMBL" id="PKPP01012190">
    <property type="protein sequence ID" value="PWA42794.1"/>
    <property type="molecule type" value="Genomic_DNA"/>
</dbReference>
<dbReference type="InterPro" id="IPR036047">
    <property type="entry name" value="F-box-like_dom_sf"/>
</dbReference>